<reference evidence="2" key="1">
    <citation type="submission" date="2023-10" db="EMBL/GenBank/DDBJ databases">
        <title>Genome assemblies of two species of porcelain crab, Petrolisthes cinctipes and Petrolisthes manimaculis (Anomura: Porcellanidae).</title>
        <authorList>
            <person name="Angst P."/>
        </authorList>
    </citation>
    <scope>NUCLEOTIDE SEQUENCE</scope>
    <source>
        <strain evidence="2">PB745_01</strain>
        <tissue evidence="2">Gill</tissue>
    </source>
</reference>
<dbReference type="PANTHER" id="PTHR10316">
    <property type="entry name" value="MEMBRANE ASSOCIATED GUANYLATE KINASE-RELATED"/>
    <property type="match status" value="1"/>
</dbReference>
<proteinExistence type="predicted"/>
<gene>
    <name evidence="2" type="ORF">Pcinc_009033</name>
</gene>
<evidence type="ECO:0008006" key="4">
    <source>
        <dbReference type="Google" id="ProtNLM"/>
    </source>
</evidence>
<evidence type="ECO:0000313" key="3">
    <source>
        <dbReference type="Proteomes" id="UP001286313"/>
    </source>
</evidence>
<dbReference type="InterPro" id="IPR036034">
    <property type="entry name" value="PDZ_sf"/>
</dbReference>
<dbReference type="EMBL" id="JAWQEG010000668">
    <property type="protein sequence ID" value="KAK3886808.1"/>
    <property type="molecule type" value="Genomic_DNA"/>
</dbReference>
<name>A0AAE1KWP4_PETCI</name>
<evidence type="ECO:0000256" key="1">
    <source>
        <dbReference type="SAM" id="MobiDB-lite"/>
    </source>
</evidence>
<dbReference type="SUPFAM" id="SSF50156">
    <property type="entry name" value="PDZ domain-like"/>
    <property type="match status" value="1"/>
</dbReference>
<comment type="caution">
    <text evidence="2">The sequence shown here is derived from an EMBL/GenBank/DDBJ whole genome shotgun (WGS) entry which is preliminary data.</text>
</comment>
<keyword evidence="3" id="KW-1185">Reference proteome</keyword>
<sequence length="153" mass="15512">MLQVPLNQDFSKEGIVSDAAVSSSGSSSFPPAAAPSTHSAAGSSEPAGEKSDHWSSQVVEAVVSVGSSIEGTTAGTAITVLGGSDNGEFPYLGEISAGVRYQKGGPSLAPGALLLEVQGQRVAGYTQRDVVAWINHCTRNGNPCVIRTAPPGM</sequence>
<dbReference type="GO" id="GO:0005737">
    <property type="term" value="C:cytoplasm"/>
    <property type="evidence" value="ECO:0007669"/>
    <property type="project" value="TreeGrafter"/>
</dbReference>
<accession>A0AAE1KWP4</accession>
<dbReference type="Proteomes" id="UP001286313">
    <property type="component" value="Unassembled WGS sequence"/>
</dbReference>
<evidence type="ECO:0000313" key="2">
    <source>
        <dbReference type="EMBL" id="KAK3886808.1"/>
    </source>
</evidence>
<dbReference type="AlphaFoldDB" id="A0AAE1KWP4"/>
<feature type="compositionally biased region" description="Low complexity" evidence="1">
    <location>
        <begin position="20"/>
        <end position="44"/>
    </location>
</feature>
<protein>
    <recommendedName>
        <fullName evidence="4">PDZ domain-containing protein</fullName>
    </recommendedName>
</protein>
<organism evidence="2 3">
    <name type="scientific">Petrolisthes cinctipes</name>
    <name type="common">Flat porcelain crab</name>
    <dbReference type="NCBI Taxonomy" id="88211"/>
    <lineage>
        <taxon>Eukaryota</taxon>
        <taxon>Metazoa</taxon>
        <taxon>Ecdysozoa</taxon>
        <taxon>Arthropoda</taxon>
        <taxon>Crustacea</taxon>
        <taxon>Multicrustacea</taxon>
        <taxon>Malacostraca</taxon>
        <taxon>Eumalacostraca</taxon>
        <taxon>Eucarida</taxon>
        <taxon>Decapoda</taxon>
        <taxon>Pleocyemata</taxon>
        <taxon>Anomura</taxon>
        <taxon>Galatheoidea</taxon>
        <taxon>Porcellanidae</taxon>
        <taxon>Petrolisthes</taxon>
    </lineage>
</organism>
<dbReference type="Gene3D" id="2.30.42.10">
    <property type="match status" value="1"/>
</dbReference>
<feature type="region of interest" description="Disordered" evidence="1">
    <location>
        <begin position="20"/>
        <end position="55"/>
    </location>
</feature>
<dbReference type="GO" id="GO:0007165">
    <property type="term" value="P:signal transduction"/>
    <property type="evidence" value="ECO:0007669"/>
    <property type="project" value="TreeGrafter"/>
</dbReference>
<dbReference type="PANTHER" id="PTHR10316:SF40">
    <property type="entry name" value="LD27118P"/>
    <property type="match status" value="1"/>
</dbReference>